<comment type="subcellular location">
    <subcellularLocation>
        <location evidence="1">Membrane</location>
        <topology evidence="1">Multi-pass membrane protein</topology>
    </subcellularLocation>
</comment>
<evidence type="ECO:0000256" key="2">
    <source>
        <dbReference type="ARBA" id="ARBA00022692"/>
    </source>
</evidence>
<evidence type="ECO:0000256" key="5">
    <source>
        <dbReference type="SAM" id="Phobius"/>
    </source>
</evidence>
<protein>
    <recommendedName>
        <fullName evidence="7">Tetraspanin</fullName>
    </recommendedName>
</protein>
<organism evidence="6">
    <name type="scientific">Heterosigma akashiwo</name>
    <name type="common">Chromophytic alga</name>
    <name type="synonym">Heterosigma carterae</name>
    <dbReference type="NCBI Taxonomy" id="2829"/>
    <lineage>
        <taxon>Eukaryota</taxon>
        <taxon>Sar</taxon>
        <taxon>Stramenopiles</taxon>
        <taxon>Ochrophyta</taxon>
        <taxon>Raphidophyceae</taxon>
        <taxon>Chattonellales</taxon>
        <taxon>Chattonellaceae</taxon>
        <taxon>Heterosigma</taxon>
    </lineage>
</organism>
<dbReference type="AlphaFoldDB" id="A0A6S9GRY8"/>
<evidence type="ECO:0000256" key="3">
    <source>
        <dbReference type="ARBA" id="ARBA00022989"/>
    </source>
</evidence>
<evidence type="ECO:0008006" key="7">
    <source>
        <dbReference type="Google" id="ProtNLM"/>
    </source>
</evidence>
<feature type="transmembrane region" description="Helical" evidence="5">
    <location>
        <begin position="110"/>
        <end position="135"/>
    </location>
</feature>
<feature type="transmembrane region" description="Helical" evidence="5">
    <location>
        <begin position="83"/>
        <end position="103"/>
    </location>
</feature>
<evidence type="ECO:0000313" key="6">
    <source>
        <dbReference type="EMBL" id="CAE0630080.1"/>
    </source>
</evidence>
<keyword evidence="2 5" id="KW-0812">Transmembrane</keyword>
<evidence type="ECO:0000256" key="4">
    <source>
        <dbReference type="ARBA" id="ARBA00023136"/>
    </source>
</evidence>
<dbReference type="InterPro" id="IPR018499">
    <property type="entry name" value="Tetraspanin/Peripherin"/>
</dbReference>
<name>A0A6S9GRY8_HETAK</name>
<reference evidence="6" key="1">
    <citation type="submission" date="2021-01" db="EMBL/GenBank/DDBJ databases">
        <authorList>
            <person name="Corre E."/>
            <person name="Pelletier E."/>
            <person name="Niang G."/>
            <person name="Scheremetjew M."/>
            <person name="Finn R."/>
            <person name="Kale V."/>
            <person name="Holt S."/>
            <person name="Cochrane G."/>
            <person name="Meng A."/>
            <person name="Brown T."/>
            <person name="Cohen L."/>
        </authorList>
    </citation>
    <scope>NUCLEOTIDE SEQUENCE</scope>
    <source>
        <strain evidence="6">CCMP3107</strain>
    </source>
</reference>
<proteinExistence type="predicted"/>
<keyword evidence="4 5" id="KW-0472">Membrane</keyword>
<dbReference type="Pfam" id="PF00335">
    <property type="entry name" value="Tetraspanin"/>
    <property type="match status" value="1"/>
</dbReference>
<dbReference type="GO" id="GO:0016020">
    <property type="term" value="C:membrane"/>
    <property type="evidence" value="ECO:0007669"/>
    <property type="project" value="UniProtKB-SubCell"/>
</dbReference>
<accession>A0A6S9GRY8</accession>
<evidence type="ECO:0000256" key="1">
    <source>
        <dbReference type="ARBA" id="ARBA00004141"/>
    </source>
</evidence>
<keyword evidence="3 5" id="KW-1133">Transmembrane helix</keyword>
<feature type="transmembrane region" description="Helical" evidence="5">
    <location>
        <begin position="44"/>
        <end position="63"/>
    </location>
</feature>
<gene>
    <name evidence="6" type="ORF">HAKA00212_LOCUS8775</name>
</gene>
<feature type="transmembrane region" description="Helical" evidence="5">
    <location>
        <begin position="223"/>
        <end position="246"/>
    </location>
</feature>
<sequence>MNSSEQGKNAVAAQEDDELHHRYLCIFCGCRCKLSETSKEFNRGALYVNAVIYMVMASVLIGIAGKAYQKTYWRELFDFLDEAILAILVVAVLMVVLAFGLVASTWQRKALGIVCCLLGMAALLSVEIGFGSFVVEQMTDSTFDSYVDTEYLQSWEELVASAETETGAWGFLVRHQARGGCCGWTDYDEEAQNMAYLNCTVSETTDVCAEYFHEELSHKFEGLAIVAVTFTVIQLTMMVLSCALIVRVKKFYRPIKVDRGDWIDDFY</sequence>
<dbReference type="EMBL" id="HBIU01018833">
    <property type="protein sequence ID" value="CAE0630080.1"/>
    <property type="molecule type" value="Transcribed_RNA"/>
</dbReference>